<dbReference type="InterPro" id="IPR012292">
    <property type="entry name" value="Globin/Proto"/>
</dbReference>
<feature type="domain" description="Globin-sensor" evidence="1">
    <location>
        <begin position="12"/>
        <end position="172"/>
    </location>
</feature>
<dbReference type="Proteomes" id="UP000199759">
    <property type="component" value="Unassembled WGS sequence"/>
</dbReference>
<dbReference type="AlphaFoldDB" id="A0A1G9W523"/>
<reference evidence="2 3" key="1">
    <citation type="submission" date="2016-10" db="EMBL/GenBank/DDBJ databases">
        <authorList>
            <person name="de Groot N.N."/>
        </authorList>
    </citation>
    <scope>NUCLEOTIDE SEQUENCE [LARGE SCALE GENOMIC DNA]</scope>
    <source>
        <strain evidence="2 3">DSM 16077</strain>
    </source>
</reference>
<protein>
    <submittedName>
        <fullName evidence="2">Protoglobin</fullName>
    </submittedName>
</protein>
<dbReference type="InterPro" id="IPR044398">
    <property type="entry name" value="Globin-sensor_dom"/>
</dbReference>
<organism evidence="2 3">
    <name type="scientific">Maricaulis salignorans</name>
    <dbReference type="NCBI Taxonomy" id="144026"/>
    <lineage>
        <taxon>Bacteria</taxon>
        <taxon>Pseudomonadati</taxon>
        <taxon>Pseudomonadota</taxon>
        <taxon>Alphaproteobacteria</taxon>
        <taxon>Maricaulales</taxon>
        <taxon>Maricaulaceae</taxon>
        <taxon>Maricaulis</taxon>
    </lineage>
</organism>
<dbReference type="STRING" id="144026.SAMN04488568_12238"/>
<dbReference type="GO" id="GO:0020037">
    <property type="term" value="F:heme binding"/>
    <property type="evidence" value="ECO:0007669"/>
    <property type="project" value="InterPro"/>
</dbReference>
<evidence type="ECO:0000313" key="2">
    <source>
        <dbReference type="EMBL" id="SDM79590.1"/>
    </source>
</evidence>
<proteinExistence type="predicted"/>
<dbReference type="InterPro" id="IPR039379">
    <property type="entry name" value="Protoglobin_sensor_dom"/>
</dbReference>
<accession>A0A1G9W523</accession>
<dbReference type="SUPFAM" id="SSF46458">
    <property type="entry name" value="Globin-like"/>
    <property type="match status" value="1"/>
</dbReference>
<dbReference type="InterPro" id="IPR009050">
    <property type="entry name" value="Globin-like_sf"/>
</dbReference>
<evidence type="ECO:0000313" key="3">
    <source>
        <dbReference type="Proteomes" id="UP000199759"/>
    </source>
</evidence>
<dbReference type="Gene3D" id="1.10.490.10">
    <property type="entry name" value="Globins"/>
    <property type="match status" value="1"/>
</dbReference>
<dbReference type="CDD" id="cd01068">
    <property type="entry name" value="globin_sensor"/>
    <property type="match status" value="1"/>
</dbReference>
<dbReference type="Pfam" id="PF11563">
    <property type="entry name" value="Protoglobin"/>
    <property type="match status" value="1"/>
</dbReference>
<name>A0A1G9W523_9PROT</name>
<gene>
    <name evidence="2" type="ORF">SAMN04488568_12238</name>
</gene>
<evidence type="ECO:0000259" key="1">
    <source>
        <dbReference type="Pfam" id="PF11563"/>
    </source>
</evidence>
<dbReference type="EMBL" id="FNHG01000022">
    <property type="protein sequence ID" value="SDM79590.1"/>
    <property type="molecule type" value="Genomic_DNA"/>
</dbReference>
<dbReference type="GO" id="GO:0019825">
    <property type="term" value="F:oxygen binding"/>
    <property type="evidence" value="ECO:0007669"/>
    <property type="project" value="InterPro"/>
</dbReference>
<keyword evidence="3" id="KW-1185">Reference proteome</keyword>
<sequence length="259" mass="28145">MDSGGISVDFVEFRRLVDAMGLTPEASEEMDRWGHESAPRLKQALLELYTTIADNPDLSAFFDDVEQLSHVRQKQYEHWRTLLSGLFDETYLESAKRIGTVHCSIGLEPHAFLTGYAAVLSALLRDASQLDGGAGRKGHRASQSPDIVIDALTRAALLDIGVALTSYSEAEQSRARLSRLKFSNAFRQAFTHSMSELDTAMGSLNQAAGQLANPDPAEDQGLNAAELAQSVTRSTAAVQVQLDELKSKMNEFLTATGAA</sequence>